<evidence type="ECO:0000313" key="2">
    <source>
        <dbReference type="EMBL" id="MCQ1529812.1"/>
    </source>
</evidence>
<accession>A0ABT1NEX6</accession>
<reference evidence="2 3" key="1">
    <citation type="submission" date="2021-10" db="EMBL/GenBank/DDBJ databases">
        <title>Lutispora strain m25 sp. nov., a thermophilic, non-spore-forming bacterium isolated from a lab-scale methanogenic bioreactor digesting anaerobic sludge.</title>
        <authorList>
            <person name="El Houari A."/>
            <person name="Mcdonald J."/>
        </authorList>
    </citation>
    <scope>NUCLEOTIDE SEQUENCE [LARGE SCALE GENOMIC DNA]</scope>
    <source>
        <strain evidence="3">m25</strain>
    </source>
</reference>
<proteinExistence type="predicted"/>
<organism evidence="2 3">
    <name type="scientific">Lutispora saccharofermentans</name>
    <dbReference type="NCBI Taxonomy" id="3024236"/>
    <lineage>
        <taxon>Bacteria</taxon>
        <taxon>Bacillati</taxon>
        <taxon>Bacillota</taxon>
        <taxon>Clostridia</taxon>
        <taxon>Lutisporales</taxon>
        <taxon>Lutisporaceae</taxon>
        <taxon>Lutispora</taxon>
    </lineage>
</organism>
<feature type="transmembrane region" description="Helical" evidence="1">
    <location>
        <begin position="6"/>
        <end position="28"/>
    </location>
</feature>
<evidence type="ECO:0000256" key="1">
    <source>
        <dbReference type="SAM" id="Phobius"/>
    </source>
</evidence>
<protein>
    <recommendedName>
        <fullName evidence="4">Prepilin-type N-terminal cleavage/methylation domain-containing protein</fullName>
    </recommendedName>
</protein>
<keyword evidence="1" id="KW-1133">Transmembrane helix</keyword>
<evidence type="ECO:0000313" key="3">
    <source>
        <dbReference type="Proteomes" id="UP001651880"/>
    </source>
</evidence>
<dbReference type="RefSeq" id="WP_255227331.1">
    <property type="nucleotide sequence ID" value="NZ_JAJEKE010000007.1"/>
</dbReference>
<keyword evidence="1" id="KW-0812">Transmembrane</keyword>
<gene>
    <name evidence="2" type="ORF">LJD61_09680</name>
</gene>
<dbReference type="Proteomes" id="UP001651880">
    <property type="component" value="Unassembled WGS sequence"/>
</dbReference>
<sequence length="189" mass="21652">MRNKGFTIMELLISLPLFGMIIILIFSVTSSNMRTINNLDKDVELQQQAQFIFGFMEEKIIESTGVIYLEDMKGFQKHNTKDKVYLKKIIFKNLPVGRDYPHRKDKGYIFLLSKDPECNYFNLKYGVGVMGGASDEVGNYIESMEAEPIPADKNFNEADGIFLRINFLLDGYASSFESSFYYRNAGGRV</sequence>
<keyword evidence="1" id="KW-0472">Membrane</keyword>
<dbReference type="EMBL" id="JAJEKE010000007">
    <property type="protein sequence ID" value="MCQ1529812.1"/>
    <property type="molecule type" value="Genomic_DNA"/>
</dbReference>
<evidence type="ECO:0008006" key="4">
    <source>
        <dbReference type="Google" id="ProtNLM"/>
    </source>
</evidence>
<keyword evidence="3" id="KW-1185">Reference proteome</keyword>
<comment type="caution">
    <text evidence="2">The sequence shown here is derived from an EMBL/GenBank/DDBJ whole genome shotgun (WGS) entry which is preliminary data.</text>
</comment>
<name>A0ABT1NEX6_9FIRM</name>